<sequence length="85" mass="9739">MVLEEYKVQHENAKSTKVKAQARSSLVPSPHFRITTHQPPPQRIPLGTGRKRCFARIDDRLKRSSGGEIGHHFPQFFFLNLDSTL</sequence>
<protein>
    <submittedName>
        <fullName evidence="2">Uncharacterized protein</fullName>
    </submittedName>
</protein>
<reference evidence="2 3" key="1">
    <citation type="journal article" date="2023" name="Arcadia Sci">
        <title>De novo assembly of a long-read Amblyomma americanum tick genome.</title>
        <authorList>
            <person name="Chou S."/>
            <person name="Poskanzer K.E."/>
            <person name="Rollins M."/>
            <person name="Thuy-Boun P.S."/>
        </authorList>
    </citation>
    <scope>NUCLEOTIDE SEQUENCE [LARGE SCALE GENOMIC DNA]</scope>
    <source>
        <strain evidence="2">F_SG_1</strain>
        <tissue evidence="2">Salivary glands</tissue>
    </source>
</reference>
<evidence type="ECO:0000256" key="1">
    <source>
        <dbReference type="SAM" id="MobiDB-lite"/>
    </source>
</evidence>
<dbReference type="AlphaFoldDB" id="A0AAQ4D978"/>
<keyword evidence="3" id="KW-1185">Reference proteome</keyword>
<dbReference type="EMBL" id="JARKHS020033510">
    <property type="protein sequence ID" value="KAK8759018.1"/>
    <property type="molecule type" value="Genomic_DNA"/>
</dbReference>
<comment type="caution">
    <text evidence="2">The sequence shown here is derived from an EMBL/GenBank/DDBJ whole genome shotgun (WGS) entry which is preliminary data.</text>
</comment>
<organism evidence="2 3">
    <name type="scientific">Amblyomma americanum</name>
    <name type="common">Lone star tick</name>
    <dbReference type="NCBI Taxonomy" id="6943"/>
    <lineage>
        <taxon>Eukaryota</taxon>
        <taxon>Metazoa</taxon>
        <taxon>Ecdysozoa</taxon>
        <taxon>Arthropoda</taxon>
        <taxon>Chelicerata</taxon>
        <taxon>Arachnida</taxon>
        <taxon>Acari</taxon>
        <taxon>Parasitiformes</taxon>
        <taxon>Ixodida</taxon>
        <taxon>Ixodoidea</taxon>
        <taxon>Ixodidae</taxon>
        <taxon>Amblyomminae</taxon>
        <taxon>Amblyomma</taxon>
    </lineage>
</organism>
<evidence type="ECO:0000313" key="2">
    <source>
        <dbReference type="EMBL" id="KAK8759018.1"/>
    </source>
</evidence>
<gene>
    <name evidence="2" type="ORF">V5799_003354</name>
</gene>
<dbReference type="Proteomes" id="UP001321473">
    <property type="component" value="Unassembled WGS sequence"/>
</dbReference>
<accession>A0AAQ4D978</accession>
<evidence type="ECO:0000313" key="3">
    <source>
        <dbReference type="Proteomes" id="UP001321473"/>
    </source>
</evidence>
<feature type="region of interest" description="Disordered" evidence="1">
    <location>
        <begin position="12"/>
        <end position="48"/>
    </location>
</feature>
<proteinExistence type="predicted"/>
<name>A0AAQ4D978_AMBAM</name>